<keyword evidence="6 13" id="KW-0808">Transferase</keyword>
<evidence type="ECO:0000256" key="3">
    <source>
        <dbReference type="ARBA" id="ARBA00012078"/>
    </source>
</evidence>
<evidence type="ECO:0000256" key="8">
    <source>
        <dbReference type="ARBA" id="ARBA00022741"/>
    </source>
</evidence>
<dbReference type="GO" id="GO:0009088">
    <property type="term" value="P:threonine biosynthetic process"/>
    <property type="evidence" value="ECO:0007669"/>
    <property type="project" value="UniProtKB-UniRule"/>
</dbReference>
<dbReference type="PRINTS" id="PR00958">
    <property type="entry name" value="HOMSERKINASE"/>
</dbReference>
<evidence type="ECO:0000256" key="13">
    <source>
        <dbReference type="HAMAP-Rule" id="MF_00384"/>
    </source>
</evidence>
<dbReference type="Pfam" id="PF08544">
    <property type="entry name" value="GHMP_kinases_C"/>
    <property type="match status" value="1"/>
</dbReference>
<dbReference type="STRING" id="240303.SAMN05421677_10695"/>
<dbReference type="InterPro" id="IPR000870">
    <property type="entry name" value="Homoserine_kinase"/>
</dbReference>
<organism evidence="16 17">
    <name type="scientific">Halobacillus aidingensis</name>
    <dbReference type="NCBI Taxonomy" id="240303"/>
    <lineage>
        <taxon>Bacteria</taxon>
        <taxon>Bacillati</taxon>
        <taxon>Bacillota</taxon>
        <taxon>Bacilli</taxon>
        <taxon>Bacillales</taxon>
        <taxon>Bacillaceae</taxon>
        <taxon>Halobacillus</taxon>
    </lineage>
</organism>
<evidence type="ECO:0000256" key="9">
    <source>
        <dbReference type="ARBA" id="ARBA00022777"/>
    </source>
</evidence>
<dbReference type="PROSITE" id="PS00627">
    <property type="entry name" value="GHMP_KINASES_ATP"/>
    <property type="match status" value="1"/>
</dbReference>
<dbReference type="NCBIfam" id="TIGR00191">
    <property type="entry name" value="thrB"/>
    <property type="match status" value="1"/>
</dbReference>
<dbReference type="UniPathway" id="UPA00050">
    <property type="reaction ID" value="UER00064"/>
</dbReference>
<dbReference type="PANTHER" id="PTHR20861">
    <property type="entry name" value="HOMOSERINE/4-DIPHOSPHOCYTIDYL-2-C-METHYL-D-ERYTHRITOL KINASE"/>
    <property type="match status" value="1"/>
</dbReference>
<comment type="function">
    <text evidence="12 13">Catalyzes the ATP-dependent phosphorylation of L-homoserine to L-homoserine phosphate.</text>
</comment>
<dbReference type="InterPro" id="IPR020568">
    <property type="entry name" value="Ribosomal_Su5_D2-typ_SF"/>
</dbReference>
<evidence type="ECO:0000259" key="15">
    <source>
        <dbReference type="Pfam" id="PF08544"/>
    </source>
</evidence>
<dbReference type="EC" id="2.7.1.39" evidence="3 13"/>
<accession>A0A1H0KRU6</accession>
<feature type="binding site" evidence="13">
    <location>
        <begin position="88"/>
        <end position="98"/>
    </location>
    <ligand>
        <name>ATP</name>
        <dbReference type="ChEBI" id="CHEBI:30616"/>
    </ligand>
</feature>
<keyword evidence="8 13" id="KW-0547">Nucleotide-binding</keyword>
<evidence type="ECO:0000256" key="12">
    <source>
        <dbReference type="ARBA" id="ARBA00049954"/>
    </source>
</evidence>
<dbReference type="PIRSF" id="PIRSF000676">
    <property type="entry name" value="Homoser_kin"/>
    <property type="match status" value="1"/>
</dbReference>
<keyword evidence="9 13" id="KW-0418">Kinase</keyword>
<evidence type="ECO:0000259" key="14">
    <source>
        <dbReference type="Pfam" id="PF00288"/>
    </source>
</evidence>
<dbReference type="AlphaFoldDB" id="A0A1H0KRU6"/>
<reference evidence="17" key="1">
    <citation type="submission" date="2016-10" db="EMBL/GenBank/DDBJ databases">
        <authorList>
            <person name="Varghese N."/>
            <person name="Submissions S."/>
        </authorList>
    </citation>
    <scope>NUCLEOTIDE SEQUENCE [LARGE SCALE GENOMIC DNA]</scope>
    <source>
        <strain evidence="17">CGMCC 1.3703</strain>
    </source>
</reference>
<dbReference type="InterPro" id="IPR006204">
    <property type="entry name" value="GHMP_kinase_N_dom"/>
</dbReference>
<proteinExistence type="inferred from homology"/>
<dbReference type="OrthoDB" id="9769912at2"/>
<dbReference type="HAMAP" id="MF_00384">
    <property type="entry name" value="Homoser_kinase"/>
    <property type="match status" value="1"/>
</dbReference>
<dbReference type="InterPro" id="IPR036554">
    <property type="entry name" value="GHMP_kinase_C_sf"/>
</dbReference>
<dbReference type="RefSeq" id="WP_089651980.1">
    <property type="nucleotide sequence ID" value="NZ_FNIZ01000006.1"/>
</dbReference>
<dbReference type="GO" id="GO:0005737">
    <property type="term" value="C:cytoplasm"/>
    <property type="evidence" value="ECO:0007669"/>
    <property type="project" value="UniProtKB-SubCell"/>
</dbReference>
<keyword evidence="5 13" id="KW-0028">Amino-acid biosynthesis</keyword>
<sequence length="303" mass="33329">MSRFQIRVPATSANLGPGFDSVGIALSKYVTLDCQPADEWFFSVPEEDQPYIPSGKSNLIYKTALFTAEAMGYEELPSTHVELTNDVPIARGLGSSSTAVVGGIELADHLLGLGLSRYEKFKIACEIEGHPDNVGPAIFGGIMVSNYDGEHLDYVHFTEGMDDLTWLAIIPDYHLETEKARGLLPVEMDYKQAVNNSGSANVLVAALATKNWALAGKMMQSDRWHQPYRQVLIPGFSSFKEILEKEQSLGHYISGAGPTTVALFDVWDEGKRKRLELALEDYQVEPLQVNLSGAETFVLAPEK</sequence>
<dbReference type="InterPro" id="IPR014721">
    <property type="entry name" value="Ribsml_uS5_D2-typ_fold_subgr"/>
</dbReference>
<keyword evidence="7 13" id="KW-0791">Threonine biosynthesis</keyword>
<dbReference type="Gene3D" id="3.30.70.890">
    <property type="entry name" value="GHMP kinase, C-terminal domain"/>
    <property type="match status" value="1"/>
</dbReference>
<evidence type="ECO:0000256" key="6">
    <source>
        <dbReference type="ARBA" id="ARBA00022679"/>
    </source>
</evidence>
<evidence type="ECO:0000313" key="16">
    <source>
        <dbReference type="EMBL" id="SDO58501.1"/>
    </source>
</evidence>
<dbReference type="InterPro" id="IPR013750">
    <property type="entry name" value="GHMP_kinase_C_dom"/>
</dbReference>
<name>A0A1H0KRU6_HALAD</name>
<protein>
    <recommendedName>
        <fullName evidence="4 13">Homoserine kinase</fullName>
        <shortName evidence="13">HK</shortName>
        <shortName evidence="13">HSK</shortName>
        <ecNumber evidence="3 13">2.7.1.39</ecNumber>
    </recommendedName>
</protein>
<feature type="domain" description="GHMP kinase N-terminal" evidence="14">
    <location>
        <begin position="58"/>
        <end position="141"/>
    </location>
</feature>
<dbReference type="SUPFAM" id="SSF55060">
    <property type="entry name" value="GHMP Kinase, C-terminal domain"/>
    <property type="match status" value="1"/>
</dbReference>
<dbReference type="EMBL" id="FNIZ01000006">
    <property type="protein sequence ID" value="SDO58501.1"/>
    <property type="molecule type" value="Genomic_DNA"/>
</dbReference>
<comment type="subcellular location">
    <subcellularLocation>
        <location evidence="13">Cytoplasm</location>
    </subcellularLocation>
</comment>
<comment type="similarity">
    <text evidence="2 13">Belongs to the GHMP kinase family. Homoserine kinase subfamily.</text>
</comment>
<keyword evidence="13" id="KW-0963">Cytoplasm</keyword>
<dbReference type="InterPro" id="IPR006203">
    <property type="entry name" value="GHMP_knse_ATP-bd_CS"/>
</dbReference>
<evidence type="ECO:0000256" key="4">
    <source>
        <dbReference type="ARBA" id="ARBA00017858"/>
    </source>
</evidence>
<dbReference type="GO" id="GO:0005524">
    <property type="term" value="F:ATP binding"/>
    <property type="evidence" value="ECO:0007669"/>
    <property type="project" value="UniProtKB-UniRule"/>
</dbReference>
<comment type="catalytic activity">
    <reaction evidence="11 13">
        <text>L-homoserine + ATP = O-phospho-L-homoserine + ADP + H(+)</text>
        <dbReference type="Rhea" id="RHEA:13985"/>
        <dbReference type="ChEBI" id="CHEBI:15378"/>
        <dbReference type="ChEBI" id="CHEBI:30616"/>
        <dbReference type="ChEBI" id="CHEBI:57476"/>
        <dbReference type="ChEBI" id="CHEBI:57590"/>
        <dbReference type="ChEBI" id="CHEBI:456216"/>
        <dbReference type="EC" id="2.7.1.39"/>
    </reaction>
</comment>
<evidence type="ECO:0000313" key="17">
    <source>
        <dbReference type="Proteomes" id="UP000198860"/>
    </source>
</evidence>
<dbReference type="Gene3D" id="3.30.230.10">
    <property type="match status" value="1"/>
</dbReference>
<dbReference type="Proteomes" id="UP000198860">
    <property type="component" value="Unassembled WGS sequence"/>
</dbReference>
<evidence type="ECO:0000256" key="7">
    <source>
        <dbReference type="ARBA" id="ARBA00022697"/>
    </source>
</evidence>
<dbReference type="PANTHER" id="PTHR20861:SF1">
    <property type="entry name" value="HOMOSERINE KINASE"/>
    <property type="match status" value="1"/>
</dbReference>
<evidence type="ECO:0000256" key="2">
    <source>
        <dbReference type="ARBA" id="ARBA00007370"/>
    </source>
</evidence>
<keyword evidence="10 13" id="KW-0067">ATP-binding</keyword>
<evidence type="ECO:0000256" key="10">
    <source>
        <dbReference type="ARBA" id="ARBA00022840"/>
    </source>
</evidence>
<feature type="domain" description="GHMP kinase C-terminal" evidence="15">
    <location>
        <begin position="204"/>
        <end position="280"/>
    </location>
</feature>
<evidence type="ECO:0000256" key="5">
    <source>
        <dbReference type="ARBA" id="ARBA00022605"/>
    </source>
</evidence>
<evidence type="ECO:0000256" key="1">
    <source>
        <dbReference type="ARBA" id="ARBA00005015"/>
    </source>
</evidence>
<gene>
    <name evidence="13" type="primary">thrB</name>
    <name evidence="16" type="ORF">SAMN05421677_10695</name>
</gene>
<comment type="pathway">
    <text evidence="1 13">Amino-acid biosynthesis; L-threonine biosynthesis; L-threonine from L-aspartate: step 4/5.</text>
</comment>
<keyword evidence="17" id="KW-1185">Reference proteome</keyword>
<dbReference type="GO" id="GO:0004413">
    <property type="term" value="F:homoserine kinase activity"/>
    <property type="evidence" value="ECO:0007669"/>
    <property type="project" value="UniProtKB-UniRule"/>
</dbReference>
<dbReference type="Pfam" id="PF00288">
    <property type="entry name" value="GHMP_kinases_N"/>
    <property type="match status" value="1"/>
</dbReference>
<dbReference type="SUPFAM" id="SSF54211">
    <property type="entry name" value="Ribosomal protein S5 domain 2-like"/>
    <property type="match status" value="1"/>
</dbReference>
<evidence type="ECO:0000256" key="11">
    <source>
        <dbReference type="ARBA" id="ARBA00049375"/>
    </source>
</evidence>